<sequence>MEKKSYTFEEIKQKMVNYCVYQDRSHKEVEEKMREFLLIEEVKEEILEYLLRENFLSEERFARSYARGKFYMKSWGKGKIKMGLKQKGVGDKLISTAMQEIYPDDYRNTLTKLATFYIGNLSGLQGYQKRIKTTRYLLSRGYEYELITEVLSEIEEDS</sequence>
<dbReference type="Pfam" id="PF21981">
    <property type="entry name" value="RecX_HTH3"/>
    <property type="match status" value="1"/>
</dbReference>
<dbReference type="PANTHER" id="PTHR33602:SF1">
    <property type="entry name" value="REGULATORY PROTEIN RECX FAMILY PROTEIN"/>
    <property type="match status" value="1"/>
</dbReference>
<accession>A0A930YVM5</accession>
<evidence type="ECO:0000259" key="6">
    <source>
        <dbReference type="Pfam" id="PF02631"/>
    </source>
</evidence>
<evidence type="ECO:0000259" key="7">
    <source>
        <dbReference type="Pfam" id="PF21981"/>
    </source>
</evidence>
<protein>
    <recommendedName>
        <fullName evidence="3 5">Regulatory protein RecX</fullName>
    </recommendedName>
</protein>
<proteinExistence type="inferred from homology"/>
<dbReference type="GO" id="GO:0006282">
    <property type="term" value="P:regulation of DNA repair"/>
    <property type="evidence" value="ECO:0007669"/>
    <property type="project" value="UniProtKB-UniRule"/>
</dbReference>
<dbReference type="Proteomes" id="UP000694480">
    <property type="component" value="Unassembled WGS sequence"/>
</dbReference>
<evidence type="ECO:0000313" key="8">
    <source>
        <dbReference type="EMBL" id="MBF5027150.1"/>
    </source>
</evidence>
<comment type="similarity">
    <text evidence="2 5">Belongs to the RecX family.</text>
</comment>
<dbReference type="Pfam" id="PF02631">
    <property type="entry name" value="RecX_HTH2"/>
    <property type="match status" value="1"/>
</dbReference>
<dbReference type="InterPro" id="IPR003783">
    <property type="entry name" value="Regulatory_RecX"/>
</dbReference>
<dbReference type="AlphaFoldDB" id="A0A930YVM5"/>
<evidence type="ECO:0000256" key="5">
    <source>
        <dbReference type="HAMAP-Rule" id="MF_01114"/>
    </source>
</evidence>
<feature type="domain" description="RecX second three-helical" evidence="6">
    <location>
        <begin position="57"/>
        <end position="98"/>
    </location>
</feature>
<keyword evidence="4 5" id="KW-0963">Cytoplasm</keyword>
<keyword evidence="9" id="KW-1185">Reference proteome</keyword>
<dbReference type="HAMAP" id="MF_01114">
    <property type="entry name" value="RecX"/>
    <property type="match status" value="1"/>
</dbReference>
<evidence type="ECO:0000256" key="3">
    <source>
        <dbReference type="ARBA" id="ARBA00018111"/>
    </source>
</evidence>
<dbReference type="PANTHER" id="PTHR33602">
    <property type="entry name" value="REGULATORY PROTEIN RECX FAMILY PROTEIN"/>
    <property type="match status" value="1"/>
</dbReference>
<dbReference type="GO" id="GO:0005737">
    <property type="term" value="C:cytoplasm"/>
    <property type="evidence" value="ECO:0007669"/>
    <property type="project" value="UniProtKB-SubCell"/>
</dbReference>
<evidence type="ECO:0000256" key="2">
    <source>
        <dbReference type="ARBA" id="ARBA00009695"/>
    </source>
</evidence>
<dbReference type="InterPro" id="IPR053924">
    <property type="entry name" value="RecX_HTH_2nd"/>
</dbReference>
<dbReference type="InterPro" id="IPR036388">
    <property type="entry name" value="WH-like_DNA-bd_sf"/>
</dbReference>
<dbReference type="RefSeq" id="WP_194739082.1">
    <property type="nucleotide sequence ID" value="NZ_JADKYY010000005.1"/>
</dbReference>
<evidence type="ECO:0000313" key="9">
    <source>
        <dbReference type="Proteomes" id="UP000694480"/>
    </source>
</evidence>
<comment type="function">
    <text evidence="5">Modulates RecA activity.</text>
</comment>
<reference evidence="8" key="1">
    <citation type="submission" date="2020-11" db="EMBL/GenBank/DDBJ databases">
        <title>Genome seq and assembly of Planobacterium sp.</title>
        <authorList>
            <person name="Chhetri G."/>
        </authorList>
    </citation>
    <scope>NUCLEOTIDE SEQUENCE</scope>
    <source>
        <strain evidence="8">GCR5</strain>
    </source>
</reference>
<feature type="domain" description="RecX third three-helical" evidence="7">
    <location>
        <begin position="109"/>
        <end position="151"/>
    </location>
</feature>
<organism evidence="8 9">
    <name type="scientific">Planobacterium oryzisoli</name>
    <dbReference type="NCBI Taxonomy" id="2771435"/>
    <lineage>
        <taxon>Bacteria</taxon>
        <taxon>Pseudomonadati</taxon>
        <taxon>Bacteroidota</taxon>
        <taxon>Flavobacteriia</taxon>
        <taxon>Flavobacteriales</taxon>
        <taxon>Weeksellaceae</taxon>
        <taxon>Chryseobacterium group</taxon>
        <taxon>Chryseobacterium</taxon>
    </lineage>
</organism>
<dbReference type="EMBL" id="JADKYY010000005">
    <property type="protein sequence ID" value="MBF5027150.1"/>
    <property type="molecule type" value="Genomic_DNA"/>
</dbReference>
<dbReference type="InterPro" id="IPR053925">
    <property type="entry name" value="RecX_HTH_3rd"/>
</dbReference>
<dbReference type="Gene3D" id="1.10.10.10">
    <property type="entry name" value="Winged helix-like DNA-binding domain superfamily/Winged helix DNA-binding domain"/>
    <property type="match status" value="3"/>
</dbReference>
<gene>
    <name evidence="5" type="primary">recX</name>
    <name evidence="8" type="ORF">IC612_04990</name>
</gene>
<name>A0A930YVM5_9FLAO</name>
<evidence type="ECO:0000256" key="4">
    <source>
        <dbReference type="ARBA" id="ARBA00022490"/>
    </source>
</evidence>
<comment type="subcellular location">
    <subcellularLocation>
        <location evidence="1 5">Cytoplasm</location>
    </subcellularLocation>
</comment>
<comment type="caution">
    <text evidence="8">The sequence shown here is derived from an EMBL/GenBank/DDBJ whole genome shotgun (WGS) entry which is preliminary data.</text>
</comment>
<evidence type="ECO:0000256" key="1">
    <source>
        <dbReference type="ARBA" id="ARBA00004496"/>
    </source>
</evidence>